<protein>
    <submittedName>
        <fullName evidence="1">Uncharacterized protein</fullName>
    </submittedName>
</protein>
<accession>A0A3N4HRD7</accession>
<gene>
    <name evidence="1" type="ORF">BJ508DRAFT_365105</name>
</gene>
<keyword evidence="2" id="KW-1185">Reference proteome</keyword>
<evidence type="ECO:0000313" key="1">
    <source>
        <dbReference type="EMBL" id="RPA76279.1"/>
    </source>
</evidence>
<evidence type="ECO:0000313" key="2">
    <source>
        <dbReference type="Proteomes" id="UP000275078"/>
    </source>
</evidence>
<proteinExistence type="predicted"/>
<organism evidence="1 2">
    <name type="scientific">Ascobolus immersus RN42</name>
    <dbReference type="NCBI Taxonomy" id="1160509"/>
    <lineage>
        <taxon>Eukaryota</taxon>
        <taxon>Fungi</taxon>
        <taxon>Dikarya</taxon>
        <taxon>Ascomycota</taxon>
        <taxon>Pezizomycotina</taxon>
        <taxon>Pezizomycetes</taxon>
        <taxon>Pezizales</taxon>
        <taxon>Ascobolaceae</taxon>
        <taxon>Ascobolus</taxon>
    </lineage>
</organism>
<reference evidence="1 2" key="1">
    <citation type="journal article" date="2018" name="Nat. Ecol. Evol.">
        <title>Pezizomycetes genomes reveal the molecular basis of ectomycorrhizal truffle lifestyle.</title>
        <authorList>
            <person name="Murat C."/>
            <person name="Payen T."/>
            <person name="Noel B."/>
            <person name="Kuo A."/>
            <person name="Morin E."/>
            <person name="Chen J."/>
            <person name="Kohler A."/>
            <person name="Krizsan K."/>
            <person name="Balestrini R."/>
            <person name="Da Silva C."/>
            <person name="Montanini B."/>
            <person name="Hainaut M."/>
            <person name="Levati E."/>
            <person name="Barry K.W."/>
            <person name="Belfiori B."/>
            <person name="Cichocki N."/>
            <person name="Clum A."/>
            <person name="Dockter R.B."/>
            <person name="Fauchery L."/>
            <person name="Guy J."/>
            <person name="Iotti M."/>
            <person name="Le Tacon F."/>
            <person name="Lindquist E.A."/>
            <person name="Lipzen A."/>
            <person name="Malagnac F."/>
            <person name="Mello A."/>
            <person name="Molinier V."/>
            <person name="Miyauchi S."/>
            <person name="Poulain J."/>
            <person name="Riccioni C."/>
            <person name="Rubini A."/>
            <person name="Sitrit Y."/>
            <person name="Splivallo R."/>
            <person name="Traeger S."/>
            <person name="Wang M."/>
            <person name="Zifcakova L."/>
            <person name="Wipf D."/>
            <person name="Zambonelli A."/>
            <person name="Paolocci F."/>
            <person name="Nowrousian M."/>
            <person name="Ottonello S."/>
            <person name="Baldrian P."/>
            <person name="Spatafora J.W."/>
            <person name="Henrissat B."/>
            <person name="Nagy L.G."/>
            <person name="Aury J.M."/>
            <person name="Wincker P."/>
            <person name="Grigoriev I.V."/>
            <person name="Bonfante P."/>
            <person name="Martin F.M."/>
        </authorList>
    </citation>
    <scope>NUCLEOTIDE SEQUENCE [LARGE SCALE GENOMIC DNA]</scope>
    <source>
        <strain evidence="1 2">RN42</strain>
    </source>
</reference>
<sequence>MTSRFPDEIALRILEYLTAEPSNGKDQTSCLFHSGRKRTWSLTADLRALCLADRETNRVVTPFLYRKIKPTATSVHLLLRTLVSTNQVGQYIEDLDLYGILAEGEDQGHTTSWEFSSLWESTADLQEELEAGRWDLLNRVRARLNIPDLKHPSPTENESRPTTGLSGARMWALMLLYFTPNLTKLSQGSFTAELELIPNIPALLPKLTSLTRAGCCHTLHRHGGLDGTLVAHEMLSHPKVTELHLAHQTLLTPSLFFHPVRKARMLPSSLTSLTLTHITLDAPSLKALLARTPLLTQLTLSLLLPEDCSTARSCYAPPHQFTNILAPLSSSLKHLSLSSEPPNHYLYSRARSVWIQDASHYTFIGSLAAFTALEKLEMDVTWWTLPTPYSPGMLPLGTPASALLPPRLEQLRIIGFWDEENKEVELYDAAYNRDWDSAHVRIPTLPEVETMVKRKREWAKTLLAEKGRTWLRGSGRQGCSWRLPDATRVTRLEAEGVEVPEEAPVPAVQPGGRRVVVRVAGAERWEVWEVAEGDHEDVELVDGLRGRELLVEGGGPLRRGRVVGEDGEVVWYSPDWVI</sequence>
<dbReference type="EMBL" id="ML119747">
    <property type="protein sequence ID" value="RPA76279.1"/>
    <property type="molecule type" value="Genomic_DNA"/>
</dbReference>
<name>A0A3N4HRD7_ASCIM</name>
<dbReference type="Proteomes" id="UP000275078">
    <property type="component" value="Unassembled WGS sequence"/>
</dbReference>
<dbReference type="AlphaFoldDB" id="A0A3N4HRD7"/>